<dbReference type="EMBL" id="JAMYWD010000002">
    <property type="protein sequence ID" value="KAJ4979520.1"/>
    <property type="molecule type" value="Genomic_DNA"/>
</dbReference>
<protein>
    <submittedName>
        <fullName evidence="1">Uncharacterized protein</fullName>
    </submittedName>
</protein>
<dbReference type="AlphaFoldDB" id="A0A9Q0KZI9"/>
<organism evidence="1 2">
    <name type="scientific">Protea cynaroides</name>
    <dbReference type="NCBI Taxonomy" id="273540"/>
    <lineage>
        <taxon>Eukaryota</taxon>
        <taxon>Viridiplantae</taxon>
        <taxon>Streptophyta</taxon>
        <taxon>Embryophyta</taxon>
        <taxon>Tracheophyta</taxon>
        <taxon>Spermatophyta</taxon>
        <taxon>Magnoliopsida</taxon>
        <taxon>Proteales</taxon>
        <taxon>Proteaceae</taxon>
        <taxon>Protea</taxon>
    </lineage>
</organism>
<evidence type="ECO:0000313" key="1">
    <source>
        <dbReference type="EMBL" id="KAJ4979520.1"/>
    </source>
</evidence>
<proteinExistence type="predicted"/>
<keyword evidence="2" id="KW-1185">Reference proteome</keyword>
<accession>A0A9Q0KZI9</accession>
<sequence length="179" mass="20275">MKNWRPGARVEAWAAEIVEVERARARQEIPASMEREGEDPPAGPSQVPITFEDVLAKICDAQGMNLAHKLLRSYEDTHTCMDEEKQAQKEAATFIEGHNKRMVDLEASSVALNGLVDERKKQADEFKVGDKAATKAMKKANTPSRSCGQSLLRQRQRLKYLGLLSRRLKQLPRHLRQLQ</sequence>
<dbReference type="Proteomes" id="UP001141806">
    <property type="component" value="Unassembled WGS sequence"/>
</dbReference>
<comment type="caution">
    <text evidence="1">The sequence shown here is derived from an EMBL/GenBank/DDBJ whole genome shotgun (WGS) entry which is preliminary data.</text>
</comment>
<evidence type="ECO:0000313" key="2">
    <source>
        <dbReference type="Proteomes" id="UP001141806"/>
    </source>
</evidence>
<reference evidence="1" key="1">
    <citation type="journal article" date="2023" name="Plant J.">
        <title>The genome of the king protea, Protea cynaroides.</title>
        <authorList>
            <person name="Chang J."/>
            <person name="Duong T.A."/>
            <person name="Schoeman C."/>
            <person name="Ma X."/>
            <person name="Roodt D."/>
            <person name="Barker N."/>
            <person name="Li Z."/>
            <person name="Van de Peer Y."/>
            <person name="Mizrachi E."/>
        </authorList>
    </citation>
    <scope>NUCLEOTIDE SEQUENCE</scope>
    <source>
        <tissue evidence="1">Young leaves</tissue>
    </source>
</reference>
<name>A0A9Q0KZI9_9MAGN</name>
<gene>
    <name evidence="1" type="ORF">NE237_010300</name>
</gene>